<evidence type="ECO:0000313" key="1">
    <source>
        <dbReference type="EMBL" id="GIY27980.1"/>
    </source>
</evidence>
<name>A0AAV4S682_9ARAC</name>
<organism evidence="1 2">
    <name type="scientific">Caerostris darwini</name>
    <dbReference type="NCBI Taxonomy" id="1538125"/>
    <lineage>
        <taxon>Eukaryota</taxon>
        <taxon>Metazoa</taxon>
        <taxon>Ecdysozoa</taxon>
        <taxon>Arthropoda</taxon>
        <taxon>Chelicerata</taxon>
        <taxon>Arachnida</taxon>
        <taxon>Araneae</taxon>
        <taxon>Araneomorphae</taxon>
        <taxon>Entelegynae</taxon>
        <taxon>Araneoidea</taxon>
        <taxon>Araneidae</taxon>
        <taxon>Caerostris</taxon>
    </lineage>
</organism>
<reference evidence="1 2" key="1">
    <citation type="submission" date="2021-06" db="EMBL/GenBank/DDBJ databases">
        <title>Caerostris darwini draft genome.</title>
        <authorList>
            <person name="Kono N."/>
            <person name="Arakawa K."/>
        </authorList>
    </citation>
    <scope>NUCLEOTIDE SEQUENCE [LARGE SCALE GENOMIC DNA]</scope>
</reference>
<sequence length="129" mass="15281">MMNNLSVTNKPFHSDKAMKSYYMLNIVRINDNCYAKNRLHRRSVVDGDNGHISIKWHHSKRHYLVFWSIILPDYRCPRTNIPPRSFFCPSLIAFPYRLRPVRVRPVLPSLGHHGNERQTLQRRPAKGLF</sequence>
<proteinExistence type="predicted"/>
<protein>
    <submittedName>
        <fullName evidence="1">Uncharacterized protein</fullName>
    </submittedName>
</protein>
<dbReference type="AlphaFoldDB" id="A0AAV4S682"/>
<dbReference type="Proteomes" id="UP001054837">
    <property type="component" value="Unassembled WGS sequence"/>
</dbReference>
<gene>
    <name evidence="1" type="ORF">CDAR_525941</name>
</gene>
<comment type="caution">
    <text evidence="1">The sequence shown here is derived from an EMBL/GenBank/DDBJ whole genome shotgun (WGS) entry which is preliminary data.</text>
</comment>
<keyword evidence="2" id="KW-1185">Reference proteome</keyword>
<dbReference type="EMBL" id="BPLQ01007117">
    <property type="protein sequence ID" value="GIY27980.1"/>
    <property type="molecule type" value="Genomic_DNA"/>
</dbReference>
<accession>A0AAV4S682</accession>
<evidence type="ECO:0000313" key="2">
    <source>
        <dbReference type="Proteomes" id="UP001054837"/>
    </source>
</evidence>